<keyword evidence="12" id="KW-0251">Elongation factor</keyword>
<dbReference type="STRING" id="1503.CLPU_12c01020"/>
<dbReference type="InterPro" id="IPR036805">
    <property type="entry name" value="Tscrpt_elong_fac_GreA/B_N_sf"/>
</dbReference>
<dbReference type="GO" id="GO:0003746">
    <property type="term" value="F:translation elongation factor activity"/>
    <property type="evidence" value="ECO:0007669"/>
    <property type="project" value="UniProtKB-KW"/>
</dbReference>
<keyword evidence="5 8" id="KW-0804">Transcription</keyword>
<evidence type="ECO:0000256" key="7">
    <source>
        <dbReference type="ARBA" id="ARBA00030776"/>
    </source>
</evidence>
<dbReference type="OrthoDB" id="9808774at2"/>
<keyword evidence="4 8" id="KW-0238">DNA-binding</keyword>
<dbReference type="Gene3D" id="3.10.50.30">
    <property type="entry name" value="Transcription elongation factor, GreA/GreB, C-terminal domain"/>
    <property type="match status" value="1"/>
</dbReference>
<dbReference type="GO" id="GO:0006354">
    <property type="term" value="P:DNA-templated transcription elongation"/>
    <property type="evidence" value="ECO:0007669"/>
    <property type="project" value="TreeGrafter"/>
</dbReference>
<feature type="domain" description="Transcription elongation factor GreA/GreB N-terminal" evidence="11">
    <location>
        <begin position="6"/>
        <end position="76"/>
    </location>
</feature>
<dbReference type="NCBIfam" id="TIGR01462">
    <property type="entry name" value="greA"/>
    <property type="match status" value="1"/>
</dbReference>
<dbReference type="Pfam" id="PF01272">
    <property type="entry name" value="GreA_GreB"/>
    <property type="match status" value="1"/>
</dbReference>
<evidence type="ECO:0000256" key="8">
    <source>
        <dbReference type="HAMAP-Rule" id="MF_00105"/>
    </source>
</evidence>
<sequence>MLEKEIFLTSEGLKKIEEELDQLKTVRRKEVAERIKQALAFGDISENSEYDEAKNEQAQVEERIAKLENMLRNARIIDEEEISIEVVSIGSKVTVKDIEFDEELQYTIVGSAEADPYEGKISNESPVGSALIGRKVNEIVEVQVPDGVIKYEILSINR</sequence>
<dbReference type="AlphaFoldDB" id="A0A0L0W8F6"/>
<dbReference type="PIRSF" id="PIRSF006092">
    <property type="entry name" value="GreA_GreB"/>
    <property type="match status" value="1"/>
</dbReference>
<gene>
    <name evidence="8 12" type="primary">greA</name>
    <name evidence="12" type="ORF">CLPU_12c01020</name>
</gene>
<dbReference type="EMBL" id="LGSS01000012">
    <property type="protein sequence ID" value="KNF07829.1"/>
    <property type="molecule type" value="Genomic_DNA"/>
</dbReference>
<dbReference type="InterPro" id="IPR001437">
    <property type="entry name" value="Tscrpt_elong_fac_GreA/B_C"/>
</dbReference>
<dbReference type="SUPFAM" id="SSF54534">
    <property type="entry name" value="FKBP-like"/>
    <property type="match status" value="1"/>
</dbReference>
<evidence type="ECO:0000256" key="2">
    <source>
        <dbReference type="ARBA" id="ARBA00013729"/>
    </source>
</evidence>
<dbReference type="InterPro" id="IPR018151">
    <property type="entry name" value="TF_GreA/GreB_CS"/>
</dbReference>
<dbReference type="GO" id="GO:0032784">
    <property type="term" value="P:regulation of DNA-templated transcription elongation"/>
    <property type="evidence" value="ECO:0007669"/>
    <property type="project" value="UniProtKB-UniRule"/>
</dbReference>
<accession>A0A0L0W8F6</accession>
<keyword evidence="3 8" id="KW-0805">Transcription regulation</keyword>
<dbReference type="GO" id="GO:0003677">
    <property type="term" value="F:DNA binding"/>
    <property type="evidence" value="ECO:0007669"/>
    <property type="project" value="UniProtKB-UniRule"/>
</dbReference>
<evidence type="ECO:0000256" key="9">
    <source>
        <dbReference type="RuleBase" id="RU000556"/>
    </source>
</evidence>
<name>A0A0L0W8F6_GOTPU</name>
<dbReference type="SUPFAM" id="SSF46557">
    <property type="entry name" value="GreA transcript cleavage protein, N-terminal domain"/>
    <property type="match status" value="1"/>
</dbReference>
<evidence type="ECO:0000256" key="3">
    <source>
        <dbReference type="ARBA" id="ARBA00023015"/>
    </source>
</evidence>
<comment type="function">
    <text evidence="6 8 9">Necessary for efficient RNA polymerase transcription elongation past template-encoded arresting sites. The arresting sites in DNA have the property of trapping a certain fraction of elongating RNA polymerases that pass through, resulting in locked ternary complexes. Cleavage of the nascent transcript by cleavage factors such as GreA or GreB allows the resumption of elongation from the new 3'terminus. GreA releases sequences of 2 to 3 nucleotides.</text>
</comment>
<dbReference type="Pfam" id="PF03449">
    <property type="entry name" value="GreA_GreB_N"/>
    <property type="match status" value="1"/>
</dbReference>
<dbReference type="PANTHER" id="PTHR30437:SF4">
    <property type="entry name" value="TRANSCRIPTION ELONGATION FACTOR GREA"/>
    <property type="match status" value="1"/>
</dbReference>
<dbReference type="HAMAP" id="MF_00105">
    <property type="entry name" value="GreA_GreB"/>
    <property type="match status" value="1"/>
</dbReference>
<dbReference type="FunFam" id="3.10.50.30:FF:000001">
    <property type="entry name" value="Transcription elongation factor GreA"/>
    <property type="match status" value="1"/>
</dbReference>
<dbReference type="PATRIC" id="fig|1503.3.peg.387"/>
<dbReference type="PROSITE" id="PS00830">
    <property type="entry name" value="GREAB_2"/>
    <property type="match status" value="1"/>
</dbReference>
<dbReference type="Proteomes" id="UP000037267">
    <property type="component" value="Unassembled WGS sequence"/>
</dbReference>
<proteinExistence type="inferred from homology"/>
<evidence type="ECO:0000256" key="6">
    <source>
        <dbReference type="ARBA" id="ARBA00024916"/>
    </source>
</evidence>
<evidence type="ECO:0000259" key="11">
    <source>
        <dbReference type="Pfam" id="PF03449"/>
    </source>
</evidence>
<dbReference type="NCBIfam" id="NF001263">
    <property type="entry name" value="PRK00226.1-4"/>
    <property type="match status" value="1"/>
</dbReference>
<dbReference type="InterPro" id="IPR023459">
    <property type="entry name" value="Tscrpt_elong_fac_GreA/B_fam"/>
</dbReference>
<dbReference type="PROSITE" id="PS00829">
    <property type="entry name" value="GREAB_1"/>
    <property type="match status" value="1"/>
</dbReference>
<evidence type="ECO:0000313" key="12">
    <source>
        <dbReference type="EMBL" id="KNF07829.1"/>
    </source>
</evidence>
<evidence type="ECO:0000259" key="10">
    <source>
        <dbReference type="Pfam" id="PF01272"/>
    </source>
</evidence>
<dbReference type="RefSeq" id="WP_050355952.1">
    <property type="nucleotide sequence ID" value="NZ_LGSS01000012.1"/>
</dbReference>
<comment type="similarity">
    <text evidence="1 8 9">Belongs to the GreA/GreB family.</text>
</comment>
<evidence type="ECO:0000256" key="5">
    <source>
        <dbReference type="ARBA" id="ARBA00023163"/>
    </source>
</evidence>
<organism evidence="12 13">
    <name type="scientific">Gottschalkia purinilytica</name>
    <name type="common">Clostridium purinilyticum</name>
    <dbReference type="NCBI Taxonomy" id="1503"/>
    <lineage>
        <taxon>Bacteria</taxon>
        <taxon>Bacillati</taxon>
        <taxon>Bacillota</taxon>
        <taxon>Tissierellia</taxon>
        <taxon>Tissierellales</taxon>
        <taxon>Gottschalkiaceae</taxon>
        <taxon>Gottschalkia</taxon>
    </lineage>
</organism>
<evidence type="ECO:0000256" key="4">
    <source>
        <dbReference type="ARBA" id="ARBA00023125"/>
    </source>
</evidence>
<keyword evidence="12" id="KW-0648">Protein biosynthesis</keyword>
<reference evidence="13" key="1">
    <citation type="submission" date="2015-07" db="EMBL/GenBank/DDBJ databases">
        <title>Draft genome sequence of the purine-degrading Gottschalkia purinilyticum DSM 1384 (formerly Clostridium purinilyticum).</title>
        <authorList>
            <person name="Poehlein A."/>
            <person name="Schiel-Bengelsdorf B."/>
            <person name="Bengelsdorf F.R."/>
            <person name="Daniel R."/>
            <person name="Duerre P."/>
        </authorList>
    </citation>
    <scope>NUCLEOTIDE SEQUENCE [LARGE SCALE GENOMIC DNA]</scope>
    <source>
        <strain evidence="13">DSM 1384</strain>
    </source>
</reference>
<feature type="coiled-coil region" evidence="8">
    <location>
        <begin position="13"/>
        <end position="77"/>
    </location>
</feature>
<feature type="domain" description="Transcription elongation factor GreA/GreB C-terminal" evidence="10">
    <location>
        <begin position="85"/>
        <end position="157"/>
    </location>
</feature>
<dbReference type="InterPro" id="IPR006359">
    <property type="entry name" value="Tscrpt_elong_fac_GreA"/>
</dbReference>
<keyword evidence="8" id="KW-0175">Coiled coil</keyword>
<evidence type="ECO:0000256" key="1">
    <source>
        <dbReference type="ARBA" id="ARBA00008213"/>
    </source>
</evidence>
<dbReference type="FunFam" id="1.10.287.180:FF:000001">
    <property type="entry name" value="Transcription elongation factor GreA"/>
    <property type="match status" value="1"/>
</dbReference>
<dbReference type="GO" id="GO:0070063">
    <property type="term" value="F:RNA polymerase binding"/>
    <property type="evidence" value="ECO:0007669"/>
    <property type="project" value="InterPro"/>
</dbReference>
<keyword evidence="13" id="KW-1185">Reference proteome</keyword>
<protein>
    <recommendedName>
        <fullName evidence="2 8">Transcription elongation factor GreA</fullName>
    </recommendedName>
    <alternativeName>
        <fullName evidence="7 8">Transcript cleavage factor GreA</fullName>
    </alternativeName>
</protein>
<evidence type="ECO:0000313" key="13">
    <source>
        <dbReference type="Proteomes" id="UP000037267"/>
    </source>
</evidence>
<dbReference type="Gene3D" id="1.10.287.180">
    <property type="entry name" value="Transcription elongation factor, GreA/GreB, N-terminal domain"/>
    <property type="match status" value="1"/>
</dbReference>
<dbReference type="InterPro" id="IPR022691">
    <property type="entry name" value="Tscrpt_elong_fac_GreA/B_N"/>
</dbReference>
<dbReference type="InterPro" id="IPR036953">
    <property type="entry name" value="GreA/GreB_C_sf"/>
</dbReference>
<comment type="caution">
    <text evidence="12">The sequence shown here is derived from an EMBL/GenBank/DDBJ whole genome shotgun (WGS) entry which is preliminary data.</text>
</comment>
<dbReference type="PANTHER" id="PTHR30437">
    <property type="entry name" value="TRANSCRIPTION ELONGATION FACTOR GREA"/>
    <property type="match status" value="1"/>
</dbReference>
<dbReference type="InterPro" id="IPR028624">
    <property type="entry name" value="Tscrpt_elong_fac_GreA/B"/>
</dbReference>